<dbReference type="AlphaFoldDB" id="A0A371F1A5"/>
<name>A0A371F1A5_MUCPR</name>
<feature type="region of interest" description="Disordered" evidence="1">
    <location>
        <begin position="1"/>
        <end position="82"/>
    </location>
</feature>
<feature type="non-terminal residue" evidence="2">
    <location>
        <position position="1"/>
    </location>
</feature>
<feature type="compositionally biased region" description="Basic residues" evidence="1">
    <location>
        <begin position="67"/>
        <end position="78"/>
    </location>
</feature>
<gene>
    <name evidence="2" type="ORF">CR513_48508</name>
</gene>
<organism evidence="2 3">
    <name type="scientific">Mucuna pruriens</name>
    <name type="common">Velvet bean</name>
    <name type="synonym">Dolichos pruriens</name>
    <dbReference type="NCBI Taxonomy" id="157652"/>
    <lineage>
        <taxon>Eukaryota</taxon>
        <taxon>Viridiplantae</taxon>
        <taxon>Streptophyta</taxon>
        <taxon>Embryophyta</taxon>
        <taxon>Tracheophyta</taxon>
        <taxon>Spermatophyta</taxon>
        <taxon>Magnoliopsida</taxon>
        <taxon>eudicotyledons</taxon>
        <taxon>Gunneridae</taxon>
        <taxon>Pentapetalae</taxon>
        <taxon>rosids</taxon>
        <taxon>fabids</taxon>
        <taxon>Fabales</taxon>
        <taxon>Fabaceae</taxon>
        <taxon>Papilionoideae</taxon>
        <taxon>50 kb inversion clade</taxon>
        <taxon>NPAAA clade</taxon>
        <taxon>indigoferoid/millettioid clade</taxon>
        <taxon>Phaseoleae</taxon>
        <taxon>Mucuna</taxon>
    </lineage>
</organism>
<protein>
    <submittedName>
        <fullName evidence="2">Uncharacterized protein</fullName>
    </submittedName>
</protein>
<evidence type="ECO:0000313" key="3">
    <source>
        <dbReference type="Proteomes" id="UP000257109"/>
    </source>
</evidence>
<feature type="compositionally biased region" description="Basic and acidic residues" evidence="1">
    <location>
        <begin position="31"/>
        <end position="45"/>
    </location>
</feature>
<reference evidence="2" key="1">
    <citation type="submission" date="2018-05" db="EMBL/GenBank/DDBJ databases">
        <title>Draft genome of Mucuna pruriens seed.</title>
        <authorList>
            <person name="Nnadi N.E."/>
            <person name="Vos R."/>
            <person name="Hasami M.H."/>
            <person name="Devisetty U.K."/>
            <person name="Aguiy J.C."/>
        </authorList>
    </citation>
    <scope>NUCLEOTIDE SEQUENCE [LARGE SCALE GENOMIC DNA]</scope>
    <source>
        <strain evidence="2">JCA_2017</strain>
    </source>
</reference>
<comment type="caution">
    <text evidence="2">The sequence shown here is derived from an EMBL/GenBank/DDBJ whole genome shotgun (WGS) entry which is preliminary data.</text>
</comment>
<proteinExistence type="predicted"/>
<accession>A0A371F1A5</accession>
<sequence length="100" mass="11424">MERLEPSEWTNVLLDGPKGSKTTTSRGFEGNIDRSRPSQEDKDWSIIRGRGQEVPSDPFGVLEKEKARRRKEKRRQGRKQISCYLPASLKKSGIPLGWPT</sequence>
<evidence type="ECO:0000313" key="2">
    <source>
        <dbReference type="EMBL" id="RDX72062.1"/>
    </source>
</evidence>
<dbReference type="EMBL" id="QJKJ01011080">
    <property type="protein sequence ID" value="RDX72062.1"/>
    <property type="molecule type" value="Genomic_DNA"/>
</dbReference>
<keyword evidence="3" id="KW-1185">Reference proteome</keyword>
<dbReference type="Proteomes" id="UP000257109">
    <property type="component" value="Unassembled WGS sequence"/>
</dbReference>
<evidence type="ECO:0000256" key="1">
    <source>
        <dbReference type="SAM" id="MobiDB-lite"/>
    </source>
</evidence>